<dbReference type="InterPro" id="IPR010674">
    <property type="entry name" value="NOG1_Rossman_fold_dom"/>
</dbReference>
<dbReference type="GO" id="GO:0005525">
    <property type="term" value="F:GTP binding"/>
    <property type="evidence" value="ECO:0007669"/>
    <property type="project" value="UniProtKB-KW"/>
</dbReference>
<dbReference type="Proteomes" id="UP000324800">
    <property type="component" value="Unassembled WGS sequence"/>
</dbReference>
<feature type="region of interest" description="Disordered" evidence="3">
    <location>
        <begin position="411"/>
        <end position="448"/>
    </location>
</feature>
<feature type="domain" description="OBG-type G" evidence="4">
    <location>
        <begin position="168"/>
        <end position="345"/>
    </location>
</feature>
<dbReference type="PRINTS" id="PR00326">
    <property type="entry name" value="GTP1OBG"/>
</dbReference>
<dbReference type="InterPro" id="IPR031167">
    <property type="entry name" value="G_OBG"/>
</dbReference>
<evidence type="ECO:0000256" key="1">
    <source>
        <dbReference type="ARBA" id="ARBA00022741"/>
    </source>
</evidence>
<dbReference type="InterPro" id="IPR027417">
    <property type="entry name" value="P-loop_NTPase"/>
</dbReference>
<dbReference type="OrthoDB" id="415015at2759"/>
<dbReference type="InterPro" id="IPR041623">
    <property type="entry name" value="NOG1_N"/>
</dbReference>
<dbReference type="SUPFAM" id="SSF52540">
    <property type="entry name" value="P-loop containing nucleoside triphosphate hydrolases"/>
    <property type="match status" value="1"/>
</dbReference>
<evidence type="ECO:0000256" key="2">
    <source>
        <dbReference type="ARBA" id="ARBA00023134"/>
    </source>
</evidence>
<evidence type="ECO:0000259" key="4">
    <source>
        <dbReference type="PROSITE" id="PS51710"/>
    </source>
</evidence>
<protein>
    <submittedName>
        <fullName evidence="5">Putative Nucleolar GTP-binding protein 1</fullName>
    </submittedName>
</protein>
<evidence type="ECO:0000313" key="5">
    <source>
        <dbReference type="EMBL" id="KAA6371205.1"/>
    </source>
</evidence>
<dbReference type="Pfam" id="PF06858">
    <property type="entry name" value="NOG1"/>
    <property type="match status" value="1"/>
</dbReference>
<comment type="caution">
    <text evidence="5">The sequence shown here is derived from an EMBL/GenBank/DDBJ whole genome shotgun (WGS) entry which is preliminary data.</text>
</comment>
<dbReference type="Gene3D" id="3.40.50.300">
    <property type="entry name" value="P-loop containing nucleotide triphosphate hydrolases"/>
    <property type="match status" value="1"/>
</dbReference>
<dbReference type="EMBL" id="SNRW01014682">
    <property type="protein sequence ID" value="KAA6371205.1"/>
    <property type="molecule type" value="Genomic_DNA"/>
</dbReference>
<evidence type="ECO:0000313" key="6">
    <source>
        <dbReference type="Proteomes" id="UP000324800"/>
    </source>
</evidence>
<dbReference type="InterPro" id="IPR006073">
    <property type="entry name" value="GTP-bd"/>
</dbReference>
<name>A0A5J4UN66_9EUKA</name>
<dbReference type="PROSITE" id="PS51710">
    <property type="entry name" value="G_OBG"/>
    <property type="match status" value="1"/>
</dbReference>
<keyword evidence="1" id="KW-0547">Nucleotide-binding</keyword>
<dbReference type="Gene3D" id="1.20.120.1190">
    <property type="match status" value="1"/>
</dbReference>
<dbReference type="Pfam" id="PF17835">
    <property type="entry name" value="NOG1_N"/>
    <property type="match status" value="1"/>
</dbReference>
<evidence type="ECO:0000256" key="3">
    <source>
        <dbReference type="SAM" id="MobiDB-lite"/>
    </source>
</evidence>
<gene>
    <name evidence="5" type="ORF">EZS28_033268</name>
</gene>
<dbReference type="PANTHER" id="PTHR45759">
    <property type="entry name" value="NUCLEOLAR GTP-BINDING PROTEIN 1"/>
    <property type="match status" value="1"/>
</dbReference>
<dbReference type="AlphaFoldDB" id="A0A5J4UN66"/>
<organism evidence="5 6">
    <name type="scientific">Streblomastix strix</name>
    <dbReference type="NCBI Taxonomy" id="222440"/>
    <lineage>
        <taxon>Eukaryota</taxon>
        <taxon>Metamonada</taxon>
        <taxon>Preaxostyla</taxon>
        <taxon>Oxymonadida</taxon>
        <taxon>Streblomastigidae</taxon>
        <taxon>Streblomastix</taxon>
    </lineage>
</organism>
<dbReference type="CDD" id="cd01897">
    <property type="entry name" value="NOG"/>
    <property type="match status" value="1"/>
</dbReference>
<accession>A0A5J4UN66</accession>
<proteinExistence type="predicted"/>
<sequence>MAQTFGAISPVPTGEELVNIVLSYTQRKAPTEVHANFQIQRIRNFYMRKVKLAQQVFHKKMSDIVDKFPRLDDIHPFFADLLNVLYDKDHYKLALGQINMGRHLLSNIAKDYLKMLKHADSLYKAKQLKRAALGRMCTLVKKIKHSFTFLENVRQHLSRLPSINPTTRTLIVCGYPNVGKSSFVNKITHANVDVQPYAFTTKSLLLGHTDYKYNSWQVMDTPGILDHALEERNTIEMQSITALAHLQASILYFIDISGTCGYTLEQQVSLFSHIKPLFAGKPLIVVLSKSDLRVKSDLEPESQELFDRSILRNVPAGSTIDVIEMSCSNDEGVNKVKEQACERLLALRESVTMSSKKSDDILSHLHVAIPKVVHPGHGPIIPESVLKKRRQLNNAMLKDDEEDIDIDLELDQKLGSNNSSNQQKNKKRELEREKFTRLQADYEPTIKG</sequence>
<reference evidence="5 6" key="1">
    <citation type="submission" date="2019-03" db="EMBL/GenBank/DDBJ databases">
        <title>Single cell metagenomics reveals metabolic interactions within the superorganism composed of flagellate Streblomastix strix and complex community of Bacteroidetes bacteria on its surface.</title>
        <authorList>
            <person name="Treitli S.C."/>
            <person name="Kolisko M."/>
            <person name="Husnik F."/>
            <person name="Keeling P."/>
            <person name="Hampl V."/>
        </authorList>
    </citation>
    <scope>NUCLEOTIDE SEQUENCE [LARGE SCALE GENOMIC DNA]</scope>
    <source>
        <strain evidence="5">ST1C</strain>
    </source>
</reference>
<keyword evidence="2" id="KW-0342">GTP-binding</keyword>
<feature type="non-terminal residue" evidence="5">
    <location>
        <position position="448"/>
    </location>
</feature>